<sequence length="594" mass="65472">MLERSPTSGVGDALCQTIPEAFEARVSDTPDSPAYIQFVNGAWQTLTWRMVKERVDKRRAAFAQTGLRSGDRIGIFLPNGVEWIVTDLAAMSERLVTVPVYTRDSAANICHVLNDSGAALCVTDSIDRWEGLGPDRKSLHELSHVWLLNGEQPSRGRAIACPDPAKGRHQQDPGEFGSPNDLATLIYTSGTTGAPKGVMLAHKALLWNAATVGKINPISNKDLFLSVLPLAHAFERTLGYICPMLANSPVAFTRSIQELAQDMETLHPTVMLAVPRLFERFHDKVISEAESSLIARKLLAWTEAIGWHRRQVIEKNLPPPSTMAKLYWSLIGKRVARRVHAAFGGQIRMLICGGAHLSADTSRFFAAMEIPLLQGYGLTEAGPAVTGSTIEDRRCDSVGFTLPGSELRIGDRQELLIRSPSAMIGYWNNPDATNAAFDQDHWLRTGDAAEIIDERVYINGRIKDILVLSTGENVNPTPIETALAANPLVDQVCVLGDGKPWCSAVVVVNVPKFQAWCRGLDISLADPMSEQVRRKLVKFLAIGLEDIPPFARIRDIVIETEPWGLESGLITPTLKPKRPQILARYERAFTKLYH</sequence>
<dbReference type="InterPro" id="IPR042099">
    <property type="entry name" value="ANL_N_sf"/>
</dbReference>
<dbReference type="SUPFAM" id="SSF56801">
    <property type="entry name" value="Acetyl-CoA synthetase-like"/>
    <property type="match status" value="1"/>
</dbReference>
<dbReference type="Pfam" id="PF00501">
    <property type="entry name" value="AMP-binding"/>
    <property type="match status" value="1"/>
</dbReference>
<gene>
    <name evidence="4" type="ORF">AVO44_18330</name>
</gene>
<evidence type="ECO:0000313" key="5">
    <source>
        <dbReference type="Proteomes" id="UP000053690"/>
    </source>
</evidence>
<keyword evidence="2" id="KW-0067">ATP-binding</keyword>
<dbReference type="Pfam" id="PF23562">
    <property type="entry name" value="AMP-binding_C_3"/>
    <property type="match status" value="1"/>
</dbReference>
<proteinExistence type="predicted"/>
<keyword evidence="5" id="KW-1185">Reference proteome</keyword>
<protein>
    <recommendedName>
        <fullName evidence="3">AMP-dependent synthetase/ligase domain-containing protein</fullName>
    </recommendedName>
</protein>
<comment type="caution">
    <text evidence="4">The sequence shown here is derived from an EMBL/GenBank/DDBJ whole genome shotgun (WGS) entry which is preliminary data.</text>
</comment>
<dbReference type="PANTHER" id="PTHR43272">
    <property type="entry name" value="LONG-CHAIN-FATTY-ACID--COA LIGASE"/>
    <property type="match status" value="1"/>
</dbReference>
<name>A0A0X3TRS3_9RHOB</name>
<dbReference type="AlphaFoldDB" id="A0A0X3TRS3"/>
<dbReference type="EMBL" id="LQBP01000012">
    <property type="protein sequence ID" value="KUJ77166.1"/>
    <property type="molecule type" value="Genomic_DNA"/>
</dbReference>
<evidence type="ECO:0000259" key="3">
    <source>
        <dbReference type="Pfam" id="PF00501"/>
    </source>
</evidence>
<dbReference type="InterPro" id="IPR020845">
    <property type="entry name" value="AMP-binding_CS"/>
</dbReference>
<dbReference type="GO" id="GO:0005524">
    <property type="term" value="F:ATP binding"/>
    <property type="evidence" value="ECO:0007669"/>
    <property type="project" value="UniProtKB-KW"/>
</dbReference>
<accession>A0A0X3TRS3</accession>
<dbReference type="GO" id="GO:0016020">
    <property type="term" value="C:membrane"/>
    <property type="evidence" value="ECO:0007669"/>
    <property type="project" value="TreeGrafter"/>
</dbReference>
<feature type="domain" description="AMP-dependent synthetase/ligase" evidence="3">
    <location>
        <begin position="22"/>
        <end position="427"/>
    </location>
</feature>
<dbReference type="PROSITE" id="PS00455">
    <property type="entry name" value="AMP_BINDING"/>
    <property type="match status" value="1"/>
</dbReference>
<dbReference type="InterPro" id="IPR000873">
    <property type="entry name" value="AMP-dep_synth/lig_dom"/>
</dbReference>
<dbReference type="GO" id="GO:0004467">
    <property type="term" value="F:long-chain fatty acid-CoA ligase activity"/>
    <property type="evidence" value="ECO:0007669"/>
    <property type="project" value="TreeGrafter"/>
</dbReference>
<dbReference type="STRING" id="1685378.AVO44_18330"/>
<evidence type="ECO:0000256" key="1">
    <source>
        <dbReference type="ARBA" id="ARBA00022741"/>
    </source>
</evidence>
<reference evidence="5" key="1">
    <citation type="submission" date="2015-12" db="EMBL/GenBank/DDBJ databases">
        <authorList>
            <person name="Zhang G."/>
            <person name="Stingl U."/>
        </authorList>
    </citation>
    <scope>NUCLEOTIDE SEQUENCE [LARGE SCALE GENOMIC DNA]</scope>
    <source>
        <strain evidence="5">ZGT108</strain>
    </source>
</reference>
<dbReference type="CDD" id="cd05907">
    <property type="entry name" value="VL_LC_FACS_like"/>
    <property type="match status" value="1"/>
</dbReference>
<dbReference type="Gene3D" id="3.40.50.12780">
    <property type="entry name" value="N-terminal domain of ligase-like"/>
    <property type="match status" value="1"/>
</dbReference>
<dbReference type="Proteomes" id="UP000053690">
    <property type="component" value="Unassembled WGS sequence"/>
</dbReference>
<dbReference type="PANTHER" id="PTHR43272:SF33">
    <property type="entry name" value="AMP-BINDING DOMAIN-CONTAINING PROTEIN-RELATED"/>
    <property type="match status" value="1"/>
</dbReference>
<evidence type="ECO:0000256" key="2">
    <source>
        <dbReference type="ARBA" id="ARBA00022840"/>
    </source>
</evidence>
<organism evidence="4 5">
    <name type="scientific">Ruegeria profundi</name>
    <dbReference type="NCBI Taxonomy" id="1685378"/>
    <lineage>
        <taxon>Bacteria</taxon>
        <taxon>Pseudomonadati</taxon>
        <taxon>Pseudomonadota</taxon>
        <taxon>Alphaproteobacteria</taxon>
        <taxon>Rhodobacterales</taxon>
        <taxon>Roseobacteraceae</taxon>
        <taxon>Ruegeria</taxon>
    </lineage>
</organism>
<keyword evidence="1" id="KW-0547">Nucleotide-binding</keyword>
<evidence type="ECO:0000313" key="4">
    <source>
        <dbReference type="EMBL" id="KUJ77166.1"/>
    </source>
</evidence>